<organism evidence="1 2">
    <name type="scientific">Pedobacter punctiformis</name>
    <dbReference type="NCBI Taxonomy" id="3004097"/>
    <lineage>
        <taxon>Bacteria</taxon>
        <taxon>Pseudomonadati</taxon>
        <taxon>Bacteroidota</taxon>
        <taxon>Sphingobacteriia</taxon>
        <taxon>Sphingobacteriales</taxon>
        <taxon>Sphingobacteriaceae</taxon>
        <taxon>Pedobacter</taxon>
    </lineage>
</organism>
<sequence>MDKIRLLENNQIKIDFKPALVRIYSNEALWKFLEGYKFSGLEMLAEMIKTDYEKQFNKPLNITHDSLITEILVHIYCDYLGLRIHQAVRIKWIQHLLMKLIERAEIVDCGEKQVDSNRWLWNFLARYKNSLIKILPDNLNARKLKAY</sequence>
<evidence type="ECO:0000313" key="2">
    <source>
        <dbReference type="Proteomes" id="UP001144347"/>
    </source>
</evidence>
<keyword evidence="2" id="KW-1185">Reference proteome</keyword>
<protein>
    <submittedName>
        <fullName evidence="1">Uncharacterized protein</fullName>
    </submittedName>
</protein>
<gene>
    <name evidence="1" type="ORF">O0955_07820</name>
</gene>
<comment type="caution">
    <text evidence="1">The sequence shown here is derived from an EMBL/GenBank/DDBJ whole genome shotgun (WGS) entry which is preliminary data.</text>
</comment>
<proteinExistence type="predicted"/>
<reference evidence="1" key="1">
    <citation type="submission" date="2022-12" db="EMBL/GenBank/DDBJ databases">
        <title>Genome sequence of HCMS5-2.</title>
        <authorList>
            <person name="Woo H."/>
        </authorList>
    </citation>
    <scope>NUCLEOTIDE SEQUENCE</scope>
    <source>
        <strain evidence="1">HCMS5-2</strain>
    </source>
</reference>
<dbReference type="RefSeq" id="WP_269426983.1">
    <property type="nucleotide sequence ID" value="NZ_JAPWGM010000002.1"/>
</dbReference>
<dbReference type="EMBL" id="JAPWGM010000002">
    <property type="protein sequence ID" value="MCZ4243912.1"/>
    <property type="molecule type" value="Genomic_DNA"/>
</dbReference>
<dbReference type="Proteomes" id="UP001144347">
    <property type="component" value="Unassembled WGS sequence"/>
</dbReference>
<accession>A0ABT4L7L0</accession>
<name>A0ABT4L7L0_9SPHI</name>
<evidence type="ECO:0000313" key="1">
    <source>
        <dbReference type="EMBL" id="MCZ4243912.1"/>
    </source>
</evidence>